<dbReference type="EMBL" id="JBDPZD010000001">
    <property type="protein sequence ID" value="MEO3690398.1"/>
    <property type="molecule type" value="Genomic_DNA"/>
</dbReference>
<evidence type="ECO:0000313" key="3">
    <source>
        <dbReference type="Proteomes" id="UP001495147"/>
    </source>
</evidence>
<evidence type="ECO:0000313" key="2">
    <source>
        <dbReference type="EMBL" id="MEO3690398.1"/>
    </source>
</evidence>
<feature type="signal peptide" evidence="1">
    <location>
        <begin position="1"/>
        <end position="23"/>
    </location>
</feature>
<accession>A0ABV0FWW4</accession>
<comment type="caution">
    <text evidence="2">The sequence shown here is derived from an EMBL/GenBank/DDBJ whole genome shotgun (WGS) entry which is preliminary data.</text>
</comment>
<proteinExistence type="predicted"/>
<keyword evidence="3" id="KW-1185">Reference proteome</keyword>
<organism evidence="2 3">
    <name type="scientific">Roseateles paludis</name>
    <dbReference type="NCBI Taxonomy" id="3145238"/>
    <lineage>
        <taxon>Bacteria</taxon>
        <taxon>Pseudomonadati</taxon>
        <taxon>Pseudomonadota</taxon>
        <taxon>Betaproteobacteria</taxon>
        <taxon>Burkholderiales</taxon>
        <taxon>Sphaerotilaceae</taxon>
        <taxon>Roseateles</taxon>
    </lineage>
</organism>
<keyword evidence="1" id="KW-0732">Signal</keyword>
<name>A0ABV0FWW4_9BURK</name>
<gene>
    <name evidence="2" type="ORF">ABDJ85_02900</name>
</gene>
<dbReference type="Proteomes" id="UP001495147">
    <property type="component" value="Unassembled WGS sequence"/>
</dbReference>
<sequence>MKRRGLVSGLLLGGVVPARFAHAAQPFVNAGVVLLQPEAVLAQRIADTERFAAYMQQVEAAAGQAAEGVFQRTPAGGFLVLALRPGGRSRVWLDLDTPPPEATQAAIRSRIEAVPAAEVSGLVVVSLHASFWGGRPTQRKAPAPQAWKAHAAKSGGPLPLEALVEAVWDEAP</sequence>
<reference evidence="2 3" key="1">
    <citation type="submission" date="2024-05" db="EMBL/GenBank/DDBJ databases">
        <title>Roseateles sp. DJS-2-20 16S ribosomal RNA gene Genome sequencing and assembly.</title>
        <authorList>
            <person name="Woo H."/>
        </authorList>
    </citation>
    <scope>NUCLEOTIDE SEQUENCE [LARGE SCALE GENOMIC DNA]</scope>
    <source>
        <strain evidence="2 3">DJS-2-20</strain>
    </source>
</reference>
<feature type="chain" id="PRO_5047142963" evidence="1">
    <location>
        <begin position="24"/>
        <end position="172"/>
    </location>
</feature>
<dbReference type="RefSeq" id="WP_347703229.1">
    <property type="nucleotide sequence ID" value="NZ_JBDPZD010000001.1"/>
</dbReference>
<evidence type="ECO:0000256" key="1">
    <source>
        <dbReference type="SAM" id="SignalP"/>
    </source>
</evidence>
<protein>
    <submittedName>
        <fullName evidence="2">Uncharacterized protein</fullName>
    </submittedName>
</protein>